<dbReference type="PRINTS" id="PR00368">
    <property type="entry name" value="FADPNR"/>
</dbReference>
<accession>A0A8J3PPT5</accession>
<reference evidence="7 8" key="1">
    <citation type="submission" date="2021-01" db="EMBL/GenBank/DDBJ databases">
        <title>Whole genome shotgun sequence of Planotetraspora kaengkrachanensis NBRC 104272.</title>
        <authorList>
            <person name="Komaki H."/>
            <person name="Tamura T."/>
        </authorList>
    </citation>
    <scope>NUCLEOTIDE SEQUENCE [LARGE SCALE GENOMIC DNA]</scope>
    <source>
        <strain evidence="7 8">NBRC 104272</strain>
    </source>
</reference>
<evidence type="ECO:0000256" key="2">
    <source>
        <dbReference type="ARBA" id="ARBA00022630"/>
    </source>
</evidence>
<dbReference type="RefSeq" id="WP_203881522.1">
    <property type="nucleotide sequence ID" value="NZ_BAABHH010000003.1"/>
</dbReference>
<dbReference type="InterPro" id="IPR023753">
    <property type="entry name" value="FAD/NAD-binding_dom"/>
</dbReference>
<feature type="domain" description="Reductase C-terminal" evidence="6">
    <location>
        <begin position="320"/>
        <end position="384"/>
    </location>
</feature>
<dbReference type="Proteomes" id="UP000630097">
    <property type="component" value="Unassembled WGS sequence"/>
</dbReference>
<evidence type="ECO:0000256" key="3">
    <source>
        <dbReference type="ARBA" id="ARBA00022827"/>
    </source>
</evidence>
<comment type="cofactor">
    <cofactor evidence="1">
        <name>FAD</name>
        <dbReference type="ChEBI" id="CHEBI:57692"/>
    </cofactor>
</comment>
<sequence>MRSVAVIGASLAGLYAARALRDQGFDGTLTIVGSERHRPYDRPPLSKEFLAGRMTEADLALETDDEDLAAEWRLGVRASGLDPRDRRVLLADGTSIAADGVVVATGATARTLPGDSPTLEGVHTLRTLDDASALRADLVPGRRLVVIGAGFIGAEVASTACELGLGVTIVETAPAPLARALGGEMGTALGALHEERGVGLICGVAVQALTGGDRVDGVLLADGQRLDADVVLVGIGARPEIGWLEGSGVELGDGVLCDSGGGTSLPGVVAVGDCAAWFDPGLGRHHRVEHWTGAVQRPAAATATLLSGGSAPAPPQAPPYLWSDQYGMRIQFAGHTLPGDTVTVEEGDVAARSFLAVYRREDRPVAVLGVDQVRQFTRWRRRLATVNTG</sequence>
<keyword evidence="8" id="KW-1185">Reference proteome</keyword>
<dbReference type="Pfam" id="PF14759">
    <property type="entry name" value="Reductase_C"/>
    <property type="match status" value="1"/>
</dbReference>
<organism evidence="7 8">
    <name type="scientific">Planotetraspora kaengkrachanensis</name>
    <dbReference type="NCBI Taxonomy" id="575193"/>
    <lineage>
        <taxon>Bacteria</taxon>
        <taxon>Bacillati</taxon>
        <taxon>Actinomycetota</taxon>
        <taxon>Actinomycetes</taxon>
        <taxon>Streptosporangiales</taxon>
        <taxon>Streptosporangiaceae</taxon>
        <taxon>Planotetraspora</taxon>
    </lineage>
</organism>
<dbReference type="InterPro" id="IPR016156">
    <property type="entry name" value="FAD/NAD-linked_Rdtase_dimer_sf"/>
</dbReference>
<dbReference type="AlphaFoldDB" id="A0A8J3PPT5"/>
<evidence type="ECO:0000313" key="8">
    <source>
        <dbReference type="Proteomes" id="UP000630097"/>
    </source>
</evidence>
<dbReference type="EMBL" id="BONV01000003">
    <property type="protein sequence ID" value="GIG78016.1"/>
    <property type="molecule type" value="Genomic_DNA"/>
</dbReference>
<dbReference type="PRINTS" id="PR00411">
    <property type="entry name" value="PNDRDTASEI"/>
</dbReference>
<name>A0A8J3PPT5_9ACTN</name>
<dbReference type="SUPFAM" id="SSF55424">
    <property type="entry name" value="FAD/NAD-linked reductases, dimerisation (C-terminal) domain"/>
    <property type="match status" value="1"/>
</dbReference>
<dbReference type="Gene3D" id="3.50.50.60">
    <property type="entry name" value="FAD/NAD(P)-binding domain"/>
    <property type="match status" value="2"/>
</dbReference>
<keyword evidence="3" id="KW-0274">FAD</keyword>
<evidence type="ECO:0000313" key="7">
    <source>
        <dbReference type="EMBL" id="GIG78016.1"/>
    </source>
</evidence>
<dbReference type="Pfam" id="PF07992">
    <property type="entry name" value="Pyr_redox_2"/>
    <property type="match status" value="1"/>
</dbReference>
<dbReference type="GO" id="GO:0005737">
    <property type="term" value="C:cytoplasm"/>
    <property type="evidence" value="ECO:0007669"/>
    <property type="project" value="TreeGrafter"/>
</dbReference>
<dbReference type="InterPro" id="IPR050446">
    <property type="entry name" value="FAD-oxidoreductase/Apoptosis"/>
</dbReference>
<comment type="caution">
    <text evidence="7">The sequence shown here is derived from an EMBL/GenBank/DDBJ whole genome shotgun (WGS) entry which is preliminary data.</text>
</comment>
<dbReference type="GO" id="GO:0016651">
    <property type="term" value="F:oxidoreductase activity, acting on NAD(P)H"/>
    <property type="evidence" value="ECO:0007669"/>
    <property type="project" value="TreeGrafter"/>
</dbReference>
<dbReference type="InterPro" id="IPR036188">
    <property type="entry name" value="FAD/NAD-bd_sf"/>
</dbReference>
<dbReference type="Gene3D" id="3.30.390.30">
    <property type="match status" value="1"/>
</dbReference>
<dbReference type="PANTHER" id="PTHR43557:SF2">
    <property type="entry name" value="RIESKE DOMAIN-CONTAINING PROTEIN-RELATED"/>
    <property type="match status" value="1"/>
</dbReference>
<keyword evidence="2" id="KW-0285">Flavoprotein</keyword>
<keyword evidence="4" id="KW-0560">Oxidoreductase</keyword>
<feature type="domain" description="FAD/NAD(P)-binding" evidence="5">
    <location>
        <begin position="3"/>
        <end position="296"/>
    </location>
</feature>
<dbReference type="SUPFAM" id="SSF51905">
    <property type="entry name" value="FAD/NAD(P)-binding domain"/>
    <property type="match status" value="2"/>
</dbReference>
<evidence type="ECO:0000259" key="5">
    <source>
        <dbReference type="Pfam" id="PF07992"/>
    </source>
</evidence>
<evidence type="ECO:0000256" key="1">
    <source>
        <dbReference type="ARBA" id="ARBA00001974"/>
    </source>
</evidence>
<protein>
    <submittedName>
        <fullName evidence="7">Pyridine nucleotide-disulfide oxidoreductase</fullName>
    </submittedName>
</protein>
<gene>
    <name evidence="7" type="primary">hcaD_1</name>
    <name evidence="7" type="ORF">Pka01_11430</name>
</gene>
<evidence type="ECO:0000256" key="4">
    <source>
        <dbReference type="ARBA" id="ARBA00023002"/>
    </source>
</evidence>
<dbReference type="InterPro" id="IPR028202">
    <property type="entry name" value="Reductase_C"/>
</dbReference>
<dbReference type="PANTHER" id="PTHR43557">
    <property type="entry name" value="APOPTOSIS-INDUCING FACTOR 1"/>
    <property type="match status" value="1"/>
</dbReference>
<evidence type="ECO:0000259" key="6">
    <source>
        <dbReference type="Pfam" id="PF14759"/>
    </source>
</evidence>
<proteinExistence type="predicted"/>